<accession>A0A2R6VYJ7</accession>
<proteinExistence type="predicted"/>
<evidence type="ECO:0000313" key="8">
    <source>
        <dbReference type="Proteomes" id="UP000244005"/>
    </source>
</evidence>
<dbReference type="GO" id="GO:0005783">
    <property type="term" value="C:endoplasmic reticulum"/>
    <property type="evidence" value="ECO:0007669"/>
    <property type="project" value="UniProtKB-SubCell"/>
</dbReference>
<keyword evidence="5" id="KW-0496">Mitochondrion</keyword>
<dbReference type="EMBL" id="KZ773224">
    <property type="protein sequence ID" value="PTQ26669.1"/>
    <property type="molecule type" value="Genomic_DNA"/>
</dbReference>
<dbReference type="GO" id="GO:0016020">
    <property type="term" value="C:membrane"/>
    <property type="evidence" value="ECO:0007669"/>
    <property type="project" value="UniProtKB-SubCell"/>
</dbReference>
<gene>
    <name evidence="7" type="ORF">MARPO_0637s0001</name>
</gene>
<dbReference type="Gramene" id="Mp8g04250.1">
    <property type="protein sequence ID" value="Mp8g04250.1.cds"/>
    <property type="gene ID" value="Mp8g04250"/>
</dbReference>
<keyword evidence="4" id="KW-0256">Endoplasmic reticulum</keyword>
<reference evidence="8" key="1">
    <citation type="journal article" date="2017" name="Cell">
        <title>Insights into land plant evolution garnered from the Marchantia polymorpha genome.</title>
        <authorList>
            <person name="Bowman J.L."/>
            <person name="Kohchi T."/>
            <person name="Yamato K.T."/>
            <person name="Jenkins J."/>
            <person name="Shu S."/>
            <person name="Ishizaki K."/>
            <person name="Yamaoka S."/>
            <person name="Nishihama R."/>
            <person name="Nakamura Y."/>
            <person name="Berger F."/>
            <person name="Adam C."/>
            <person name="Aki S.S."/>
            <person name="Althoff F."/>
            <person name="Araki T."/>
            <person name="Arteaga-Vazquez M.A."/>
            <person name="Balasubrmanian S."/>
            <person name="Barry K."/>
            <person name="Bauer D."/>
            <person name="Boehm C.R."/>
            <person name="Briginshaw L."/>
            <person name="Caballero-Perez J."/>
            <person name="Catarino B."/>
            <person name="Chen F."/>
            <person name="Chiyoda S."/>
            <person name="Chovatia M."/>
            <person name="Davies K.M."/>
            <person name="Delmans M."/>
            <person name="Demura T."/>
            <person name="Dierschke T."/>
            <person name="Dolan L."/>
            <person name="Dorantes-Acosta A.E."/>
            <person name="Eklund D.M."/>
            <person name="Florent S.N."/>
            <person name="Flores-Sandoval E."/>
            <person name="Fujiyama A."/>
            <person name="Fukuzawa H."/>
            <person name="Galik B."/>
            <person name="Grimanelli D."/>
            <person name="Grimwood J."/>
            <person name="Grossniklaus U."/>
            <person name="Hamada T."/>
            <person name="Haseloff J."/>
            <person name="Hetherington A.J."/>
            <person name="Higo A."/>
            <person name="Hirakawa Y."/>
            <person name="Hundley H.N."/>
            <person name="Ikeda Y."/>
            <person name="Inoue K."/>
            <person name="Inoue S.I."/>
            <person name="Ishida S."/>
            <person name="Jia Q."/>
            <person name="Kakita M."/>
            <person name="Kanazawa T."/>
            <person name="Kawai Y."/>
            <person name="Kawashima T."/>
            <person name="Kennedy M."/>
            <person name="Kinose K."/>
            <person name="Kinoshita T."/>
            <person name="Kohara Y."/>
            <person name="Koide E."/>
            <person name="Komatsu K."/>
            <person name="Kopischke S."/>
            <person name="Kubo M."/>
            <person name="Kyozuka J."/>
            <person name="Lagercrantz U."/>
            <person name="Lin S.S."/>
            <person name="Lindquist E."/>
            <person name="Lipzen A.M."/>
            <person name="Lu C.W."/>
            <person name="De Luna E."/>
            <person name="Martienssen R.A."/>
            <person name="Minamino N."/>
            <person name="Mizutani M."/>
            <person name="Mizutani M."/>
            <person name="Mochizuki N."/>
            <person name="Monte I."/>
            <person name="Mosher R."/>
            <person name="Nagasaki H."/>
            <person name="Nakagami H."/>
            <person name="Naramoto S."/>
            <person name="Nishitani K."/>
            <person name="Ohtani M."/>
            <person name="Okamoto T."/>
            <person name="Okumura M."/>
            <person name="Phillips J."/>
            <person name="Pollak B."/>
            <person name="Reinders A."/>
            <person name="Rovekamp M."/>
            <person name="Sano R."/>
            <person name="Sawa S."/>
            <person name="Schmid M.W."/>
            <person name="Shirakawa M."/>
            <person name="Solano R."/>
            <person name="Spunde A."/>
            <person name="Suetsugu N."/>
            <person name="Sugano S."/>
            <person name="Sugiyama A."/>
            <person name="Sun R."/>
            <person name="Suzuki Y."/>
            <person name="Takenaka M."/>
            <person name="Takezawa D."/>
            <person name="Tomogane H."/>
            <person name="Tsuzuki M."/>
            <person name="Ueda T."/>
            <person name="Umeda M."/>
            <person name="Ward J.M."/>
            <person name="Watanabe Y."/>
            <person name="Yazaki K."/>
            <person name="Yokoyama R."/>
            <person name="Yoshitake Y."/>
            <person name="Yotsui I."/>
            <person name="Zachgo S."/>
            <person name="Schmutz J."/>
        </authorList>
    </citation>
    <scope>NUCLEOTIDE SEQUENCE [LARGE SCALE GENOMIC DNA]</scope>
    <source>
        <strain evidence="8">Tak-1</strain>
    </source>
</reference>
<evidence type="ECO:0000256" key="2">
    <source>
        <dbReference type="ARBA" id="ARBA00004240"/>
    </source>
</evidence>
<dbReference type="SUPFAM" id="SSF53474">
    <property type="entry name" value="alpha/beta-Hydrolases"/>
    <property type="match status" value="1"/>
</dbReference>
<protein>
    <recommendedName>
        <fullName evidence="9">AB hydrolase-1 domain-containing protein</fullName>
    </recommendedName>
</protein>
<dbReference type="OrthoDB" id="427518at2759"/>
<dbReference type="AlphaFoldDB" id="A0A2R6VYJ7"/>
<keyword evidence="6" id="KW-0472">Membrane</keyword>
<evidence type="ECO:0008006" key="9">
    <source>
        <dbReference type="Google" id="ProtNLM"/>
    </source>
</evidence>
<evidence type="ECO:0000256" key="6">
    <source>
        <dbReference type="ARBA" id="ARBA00023136"/>
    </source>
</evidence>
<dbReference type="InterPro" id="IPR052374">
    <property type="entry name" value="SERAC1"/>
</dbReference>
<keyword evidence="8" id="KW-1185">Reference proteome</keyword>
<name>A0A2R6VYJ7_MARPO</name>
<dbReference type="Gene3D" id="3.40.50.1820">
    <property type="entry name" value="alpha/beta hydrolase"/>
    <property type="match status" value="1"/>
</dbReference>
<comment type="subcellular location">
    <subcellularLocation>
        <location evidence="2">Endoplasmic reticulum</location>
    </subcellularLocation>
    <subcellularLocation>
        <location evidence="3">Membrane</location>
    </subcellularLocation>
    <subcellularLocation>
        <location evidence="1">Mitochondrion</location>
    </subcellularLocation>
</comment>
<evidence type="ECO:0000256" key="1">
    <source>
        <dbReference type="ARBA" id="ARBA00004173"/>
    </source>
</evidence>
<organism evidence="7 8">
    <name type="scientific">Marchantia polymorpha</name>
    <name type="common">Common liverwort</name>
    <name type="synonym">Marchantia aquatica</name>
    <dbReference type="NCBI Taxonomy" id="3197"/>
    <lineage>
        <taxon>Eukaryota</taxon>
        <taxon>Viridiplantae</taxon>
        <taxon>Streptophyta</taxon>
        <taxon>Embryophyta</taxon>
        <taxon>Marchantiophyta</taxon>
        <taxon>Marchantiopsida</taxon>
        <taxon>Marchantiidae</taxon>
        <taxon>Marchantiales</taxon>
        <taxon>Marchantiaceae</taxon>
        <taxon>Marchantia</taxon>
    </lineage>
</organism>
<sequence length="400" mass="45888">MRHWKRRFTSLSLTVKSVSMRLWKRQKRRSGSRRKLTTMDTRSPATRAFARLFLFFHGRARLYTPDFTSPDSERYIAHCARNFRETGCNQTSDSVYELSSASEYRTDVVFFHGLRPGPAGEHLSTWRSKTGEVWLKWLHKDNPSLRILAVSYDASMKKDSRNGRMDIYQVSENLLRELITRGVGQTGPVIFVGHSFGGIISKEICRQAHQNRDLGDDILKRTTLLKNLRGLFCFGVPHRGSLFTNVVEKLNFEKGELVDYVKVLNKDLARLNDVFDRLCTKYEWKVAGVGESKPTKLKNGFCDIIVEEASARCGDFSILEEDHFSLCQPKSRDSSSYTILVEFIDKIQRKVTNIATNDQEGEQIQQQLVKQLASQCCGMVGVVKRKLSESFSCLWRSIET</sequence>
<dbReference type="PANTHER" id="PTHR48182:SF2">
    <property type="entry name" value="PROTEIN SERAC1"/>
    <property type="match status" value="1"/>
</dbReference>
<evidence type="ECO:0000256" key="3">
    <source>
        <dbReference type="ARBA" id="ARBA00004370"/>
    </source>
</evidence>
<evidence type="ECO:0000256" key="4">
    <source>
        <dbReference type="ARBA" id="ARBA00022824"/>
    </source>
</evidence>
<evidence type="ECO:0000256" key="5">
    <source>
        <dbReference type="ARBA" id="ARBA00023128"/>
    </source>
</evidence>
<dbReference type="Proteomes" id="UP000244005">
    <property type="component" value="Unassembled WGS sequence"/>
</dbReference>
<dbReference type="InterPro" id="IPR029058">
    <property type="entry name" value="AB_hydrolase_fold"/>
</dbReference>
<dbReference type="PANTHER" id="PTHR48182">
    <property type="entry name" value="PROTEIN SERAC1"/>
    <property type="match status" value="1"/>
</dbReference>
<dbReference type="GO" id="GO:0005739">
    <property type="term" value="C:mitochondrion"/>
    <property type="evidence" value="ECO:0007669"/>
    <property type="project" value="UniProtKB-SubCell"/>
</dbReference>
<evidence type="ECO:0000313" key="7">
    <source>
        <dbReference type="EMBL" id="PTQ26669.1"/>
    </source>
</evidence>